<feature type="transmembrane region" description="Helical" evidence="1">
    <location>
        <begin position="224"/>
        <end position="242"/>
    </location>
</feature>
<keyword evidence="1" id="KW-1133">Transmembrane helix</keyword>
<reference evidence="3 4" key="1">
    <citation type="journal article" date="2015" name="Nature">
        <title>rRNA introns, odd ribosomes, and small enigmatic genomes across a large radiation of phyla.</title>
        <authorList>
            <person name="Brown C.T."/>
            <person name="Hug L.A."/>
            <person name="Thomas B.C."/>
            <person name="Sharon I."/>
            <person name="Castelle C.J."/>
            <person name="Singh A."/>
            <person name="Wilkins M.J."/>
            <person name="Williams K.H."/>
            <person name="Banfield J.F."/>
        </authorList>
    </citation>
    <scope>NUCLEOTIDE SEQUENCE [LARGE SCALE GENOMIC DNA]</scope>
</reference>
<evidence type="ECO:0000259" key="2">
    <source>
        <dbReference type="Pfam" id="PF00535"/>
    </source>
</evidence>
<keyword evidence="3" id="KW-0808">Transferase</keyword>
<dbReference type="PATRIC" id="fig|1618442.3.peg.1208"/>
<dbReference type="Gene3D" id="3.90.550.10">
    <property type="entry name" value="Spore Coat Polysaccharide Biosynthesis Protein SpsA, Chain A"/>
    <property type="match status" value="1"/>
</dbReference>
<dbReference type="InterPro" id="IPR050256">
    <property type="entry name" value="Glycosyltransferase_2"/>
</dbReference>
<gene>
    <name evidence="3" type="ORF">UV09_C0037G0004</name>
</gene>
<keyword evidence="1" id="KW-0472">Membrane</keyword>
<accession>A0A0G0Z9S1</accession>
<dbReference type="SUPFAM" id="SSF53448">
    <property type="entry name" value="Nucleotide-diphospho-sugar transferases"/>
    <property type="match status" value="1"/>
</dbReference>
<dbReference type="PANTHER" id="PTHR48090">
    <property type="entry name" value="UNDECAPRENYL-PHOSPHATE 4-DEOXY-4-FORMAMIDO-L-ARABINOSE TRANSFERASE-RELATED"/>
    <property type="match status" value="1"/>
</dbReference>
<organism evidence="3 4">
    <name type="scientific">Candidatus Gottesmanbacteria bacterium GW2011_GWA2_42_18</name>
    <dbReference type="NCBI Taxonomy" id="1618442"/>
    <lineage>
        <taxon>Bacteria</taxon>
        <taxon>Candidatus Gottesmaniibacteriota</taxon>
    </lineage>
</organism>
<proteinExistence type="predicted"/>
<dbReference type="AlphaFoldDB" id="A0A0G0Z9S1"/>
<evidence type="ECO:0000313" key="4">
    <source>
        <dbReference type="Proteomes" id="UP000034320"/>
    </source>
</evidence>
<comment type="caution">
    <text evidence="3">The sequence shown here is derived from an EMBL/GenBank/DDBJ whole genome shotgun (WGS) entry which is preliminary data.</text>
</comment>
<feature type="domain" description="Glycosyltransferase 2-like" evidence="2">
    <location>
        <begin position="12"/>
        <end position="173"/>
    </location>
</feature>
<dbReference type="EMBL" id="LCDD01000037">
    <property type="protein sequence ID" value="KKS45472.1"/>
    <property type="molecule type" value="Genomic_DNA"/>
</dbReference>
<dbReference type="InterPro" id="IPR029044">
    <property type="entry name" value="Nucleotide-diphossugar_trans"/>
</dbReference>
<protein>
    <submittedName>
        <fullName evidence="3">Glycosyl transferase family 2</fullName>
    </submittedName>
</protein>
<evidence type="ECO:0000313" key="3">
    <source>
        <dbReference type="EMBL" id="KKS45472.1"/>
    </source>
</evidence>
<dbReference type="GO" id="GO:0016740">
    <property type="term" value="F:transferase activity"/>
    <property type="evidence" value="ECO:0007669"/>
    <property type="project" value="UniProtKB-KW"/>
</dbReference>
<name>A0A0G0Z9S1_9BACT</name>
<sequence length="257" mass="29680">MKKIKKSPRVVVVMPAYNAETTLKKTYQAIPKEKIDEVLVVDDGSHDRTVEIAKKMKLPIFVHEKNLGYGGNQKTCYRKALERRADIIVMIHPDYQYDASLTGELIEPLIKKRVNIMLGSRIRSRRESLAGGMPIYKYFSNRFLTIAENIVLGLNLSEYHTGFRAFERQVLENLPLAKFSDDFVFDAEILISAHARGFTIGEIPVPVRYFPEASSINFFRSLKYGLGILLALFYYQLFRLGMKNRLFDFRKVINEKN</sequence>
<dbReference type="Pfam" id="PF00535">
    <property type="entry name" value="Glycos_transf_2"/>
    <property type="match status" value="1"/>
</dbReference>
<keyword evidence="1" id="KW-0812">Transmembrane</keyword>
<dbReference type="Proteomes" id="UP000034320">
    <property type="component" value="Unassembled WGS sequence"/>
</dbReference>
<evidence type="ECO:0000256" key="1">
    <source>
        <dbReference type="SAM" id="Phobius"/>
    </source>
</evidence>
<dbReference type="PANTHER" id="PTHR48090:SF7">
    <property type="entry name" value="RFBJ PROTEIN"/>
    <property type="match status" value="1"/>
</dbReference>
<dbReference type="CDD" id="cd04179">
    <property type="entry name" value="DPM_DPG-synthase_like"/>
    <property type="match status" value="1"/>
</dbReference>
<dbReference type="InterPro" id="IPR001173">
    <property type="entry name" value="Glyco_trans_2-like"/>
</dbReference>